<evidence type="ECO:0000313" key="3">
    <source>
        <dbReference type="Proteomes" id="UP000241610"/>
    </source>
</evidence>
<dbReference type="InterPro" id="IPR038152">
    <property type="entry name" value="Carbam_trans_C_sf"/>
</dbReference>
<dbReference type="InterPro" id="IPR043129">
    <property type="entry name" value="ATPase_NBD"/>
</dbReference>
<dbReference type="Pfam" id="PF16861">
    <property type="entry name" value="Carbam_trans_C"/>
    <property type="match status" value="1"/>
</dbReference>
<dbReference type="GO" id="GO:0016740">
    <property type="term" value="F:transferase activity"/>
    <property type="evidence" value="ECO:0007669"/>
    <property type="project" value="UniProtKB-KW"/>
</dbReference>
<dbReference type="InterPro" id="IPR031730">
    <property type="entry name" value="Carbam_trans_C"/>
</dbReference>
<sequence length="490" mass="55863">MNFIGLRLCEHDTNITYTDGVKVRYYKSERDLQSKHHGHNSLNLWTSVLKRWGVTKVDAIAIVMDTHKHPFIKTDCSKLFEILDVPMFKDMGFDCPVFRVDHHYAHILSYFMLGDKYDYGFVFDGYGDNENSHTIMHGGEKLVQYNLDEMPSFGQILGNLGGKMGMEGHVLDRAGKIMAKKEYGSTSNHLLRKVKLKQKRMSLHFLDYLWTFDMDTDEDINQGIYFAHEITEDLYVKHFTKYCEKSDVVYYSGGIAQNTIINTKLRNEFPNLVIGPHCADDGLSLGAVEFLRQHYEGEPFDVSGFPYWQDDEAPEDQPSTQTIKQTAERLARGEIVGWYQGHGEIGPRALGHRSILMNPLIRDGKDIINTRVKHREPYRPFGASILADATGSFFEDDRLSPYMLYLYKIKHSGFDSITHIDGTCRLQTVTDGVFGELLEEFGKLTGVPMLLNTSLNNGGKPICGSINDAIELYYRSDMNTLVAGNRILNK</sequence>
<protein>
    <submittedName>
        <fullName evidence="2">Carbamoyltransferase family protein</fullName>
    </submittedName>
</protein>
<dbReference type="SUPFAM" id="SSF53067">
    <property type="entry name" value="Actin-like ATPase domain"/>
    <property type="match status" value="1"/>
</dbReference>
<dbReference type="CDD" id="cd24033">
    <property type="entry name" value="ASKHA_NBD_NodU_CmcH-like_N"/>
    <property type="match status" value="1"/>
</dbReference>
<keyword evidence="2" id="KW-0808">Transferase</keyword>
<dbReference type="EMBL" id="KU686192">
    <property type="protein sequence ID" value="AOV57298.1"/>
    <property type="molecule type" value="Genomic_DNA"/>
</dbReference>
<dbReference type="Gene3D" id="3.30.420.40">
    <property type="match status" value="1"/>
</dbReference>
<reference evidence="2 3" key="1">
    <citation type="journal article" date="2016" name="Virology">
        <title>The genomic content and context of auxiliary metabolic genes in marine cyanomyoviruses.</title>
        <authorList>
            <person name="Crummett L.T."/>
            <person name="Puxty R.J."/>
            <person name="Weihe C."/>
            <person name="Marston M.F."/>
            <person name="Martiny J.B."/>
        </authorList>
    </citation>
    <scope>NUCLEOTIDE SEQUENCE [LARGE SCALE GENOMIC DNA]</scope>
    <source>
        <strain evidence="2">0309SB33</strain>
    </source>
</reference>
<gene>
    <name evidence="2" type="ORF">N330309_043</name>
</gene>
<evidence type="ECO:0000259" key="1">
    <source>
        <dbReference type="Pfam" id="PF16861"/>
    </source>
</evidence>
<dbReference type="Gene3D" id="3.90.870.20">
    <property type="entry name" value="Carbamoyltransferase, C-terminal domain"/>
    <property type="match status" value="1"/>
</dbReference>
<dbReference type="Proteomes" id="UP000241610">
    <property type="component" value="Segment"/>
</dbReference>
<accession>A0A1D8KF76</accession>
<dbReference type="PANTHER" id="PTHR34847:SF1">
    <property type="entry name" value="NODULATION PROTEIN U"/>
    <property type="match status" value="1"/>
</dbReference>
<dbReference type="InterPro" id="IPR051338">
    <property type="entry name" value="NodU/CmcH_Carbamoyltrnsfr"/>
</dbReference>
<evidence type="ECO:0000313" key="2">
    <source>
        <dbReference type="EMBL" id="AOV57298.1"/>
    </source>
</evidence>
<dbReference type="PANTHER" id="PTHR34847">
    <property type="entry name" value="NODULATION PROTEIN U"/>
    <property type="match status" value="1"/>
</dbReference>
<proteinExistence type="predicted"/>
<organism evidence="2 3">
    <name type="scientific">Synechococcus phage S-CAM1</name>
    <dbReference type="NCBI Taxonomy" id="754037"/>
    <lineage>
        <taxon>Viruses</taxon>
        <taxon>Duplodnaviria</taxon>
        <taxon>Heunggongvirae</taxon>
        <taxon>Uroviricota</taxon>
        <taxon>Caudoviricetes</taxon>
        <taxon>Pantevenvirales</taxon>
        <taxon>Kyanoviridae</taxon>
        <taxon>Anaposvirus</taxon>
        <taxon>Anaposvirus socalone</taxon>
    </lineage>
</organism>
<name>A0A1D8KF76_9CAUD</name>
<feature type="domain" description="Carbamoyltransferase C-terminal" evidence="1">
    <location>
        <begin position="327"/>
        <end position="490"/>
    </location>
</feature>